<gene>
    <name evidence="9" type="ORF">DFH07DRAFT_852424</name>
</gene>
<sequence>MSVELLTETGILVILRATIFFSCRKYLLRSLYSDLQDLSGVERSSSKYQRDPLPSPITQTSKEFSSSRRPQGRTETLYSTLSSNVFAGCFSESCMLFLLLMLQGLSMFSSSTRLFNWRLSLFLLLAYILVVVPFLLSLLLTVGPDAGSYIRSTLPRFVFSTICVALYVFLLSLIPLPPALSSPDIISATLSRLVVLGTIILGLLSGFGAVSSSWDFIPSRKTVTTPTEQDVVTAEYALSGVRDDLERKREEARRRAAQQAEGTWISRVMPSFRGDENLQELKGLEALEYEMSRSLDALRQRRASDQFSHTFRGRLTTIGGRLFALYCALRFVTSFINIFFPPTSSSPTTSYPDVVTETVAELLAGVSPRVQFDDVARAMRHLSLMLVGVIILSSIRLVLRSVTRALRLPSRNLGASLMLLLLAQLMVIYLLSTIVQLRASFPPPPPSPFSPSSYSSSTGADEPVNLFTTIPAFTLFGFIFDAAFLLAASASLIVRWAADRVNGPHV</sequence>
<evidence type="ECO:0000256" key="1">
    <source>
        <dbReference type="ARBA" id="ARBA00004141"/>
    </source>
</evidence>
<dbReference type="InterPro" id="IPR022535">
    <property type="entry name" value="Golgi_pH-regulator_cons_dom"/>
</dbReference>
<dbReference type="Pfam" id="PF12537">
    <property type="entry name" value="GPHR_N"/>
    <property type="match status" value="1"/>
</dbReference>
<feature type="transmembrane region" description="Helical" evidence="6">
    <location>
        <begin position="472"/>
        <end position="494"/>
    </location>
</feature>
<proteinExistence type="predicted"/>
<feature type="transmembrane region" description="Helical" evidence="6">
    <location>
        <begin position="77"/>
        <end position="101"/>
    </location>
</feature>
<evidence type="ECO:0000256" key="5">
    <source>
        <dbReference type="SAM" id="MobiDB-lite"/>
    </source>
</evidence>
<name>A0AAD7HRS4_9AGAR</name>
<dbReference type="Proteomes" id="UP001215280">
    <property type="component" value="Unassembled WGS sequence"/>
</dbReference>
<keyword evidence="9" id="KW-0675">Receptor</keyword>
<organism evidence="9 10">
    <name type="scientific">Mycena maculata</name>
    <dbReference type="NCBI Taxonomy" id="230809"/>
    <lineage>
        <taxon>Eukaryota</taxon>
        <taxon>Fungi</taxon>
        <taxon>Dikarya</taxon>
        <taxon>Basidiomycota</taxon>
        <taxon>Agaricomycotina</taxon>
        <taxon>Agaricomycetes</taxon>
        <taxon>Agaricomycetidae</taxon>
        <taxon>Agaricales</taxon>
        <taxon>Marasmiineae</taxon>
        <taxon>Mycenaceae</taxon>
        <taxon>Mycena</taxon>
    </lineage>
</organism>
<keyword evidence="3 6" id="KW-1133">Transmembrane helix</keyword>
<feature type="transmembrane region" description="Helical" evidence="6">
    <location>
        <begin position="194"/>
        <end position="214"/>
    </location>
</feature>
<feature type="domain" description="Golgi pH regulator conserved" evidence="8">
    <location>
        <begin position="185"/>
        <end position="251"/>
    </location>
</feature>
<feature type="transmembrane region" description="Helical" evidence="6">
    <location>
        <begin position="154"/>
        <end position="174"/>
    </location>
</feature>
<keyword evidence="4 6" id="KW-0472">Membrane</keyword>
<dbReference type="PANTHER" id="PTHR15948:SF0">
    <property type="entry name" value="GOLGI PH REGULATOR A-RELATED"/>
    <property type="match status" value="1"/>
</dbReference>
<evidence type="ECO:0000256" key="2">
    <source>
        <dbReference type="ARBA" id="ARBA00022692"/>
    </source>
</evidence>
<evidence type="ECO:0000256" key="3">
    <source>
        <dbReference type="ARBA" id="ARBA00022989"/>
    </source>
</evidence>
<keyword evidence="2 6" id="KW-0812">Transmembrane</keyword>
<evidence type="ECO:0000313" key="10">
    <source>
        <dbReference type="Proteomes" id="UP001215280"/>
    </source>
</evidence>
<evidence type="ECO:0000256" key="4">
    <source>
        <dbReference type="ARBA" id="ARBA00023136"/>
    </source>
</evidence>
<feature type="region of interest" description="Disordered" evidence="5">
    <location>
        <begin position="46"/>
        <end position="71"/>
    </location>
</feature>
<dbReference type="AlphaFoldDB" id="A0AAD7HRS4"/>
<evidence type="ECO:0000313" key="9">
    <source>
        <dbReference type="EMBL" id="KAJ7726831.1"/>
    </source>
</evidence>
<keyword evidence="10" id="KW-1185">Reference proteome</keyword>
<evidence type="ECO:0000256" key="6">
    <source>
        <dbReference type="SAM" id="Phobius"/>
    </source>
</evidence>
<feature type="transmembrane region" description="Helical" evidence="6">
    <location>
        <begin position="322"/>
        <end position="340"/>
    </location>
</feature>
<dbReference type="GO" id="GO:0016020">
    <property type="term" value="C:membrane"/>
    <property type="evidence" value="ECO:0007669"/>
    <property type="project" value="UniProtKB-SubCell"/>
</dbReference>
<dbReference type="Pfam" id="PF12430">
    <property type="entry name" value="ABA_GPCR"/>
    <property type="match status" value="1"/>
</dbReference>
<accession>A0AAD7HRS4</accession>
<reference evidence="9" key="1">
    <citation type="submission" date="2023-03" db="EMBL/GenBank/DDBJ databases">
        <title>Massive genome expansion in bonnet fungi (Mycena s.s.) driven by repeated elements and novel gene families across ecological guilds.</title>
        <authorList>
            <consortium name="Lawrence Berkeley National Laboratory"/>
            <person name="Harder C.B."/>
            <person name="Miyauchi S."/>
            <person name="Viragh M."/>
            <person name="Kuo A."/>
            <person name="Thoen E."/>
            <person name="Andreopoulos B."/>
            <person name="Lu D."/>
            <person name="Skrede I."/>
            <person name="Drula E."/>
            <person name="Henrissat B."/>
            <person name="Morin E."/>
            <person name="Kohler A."/>
            <person name="Barry K."/>
            <person name="LaButti K."/>
            <person name="Morin E."/>
            <person name="Salamov A."/>
            <person name="Lipzen A."/>
            <person name="Mereny Z."/>
            <person name="Hegedus B."/>
            <person name="Baldrian P."/>
            <person name="Stursova M."/>
            <person name="Weitz H."/>
            <person name="Taylor A."/>
            <person name="Grigoriev I.V."/>
            <person name="Nagy L.G."/>
            <person name="Martin F."/>
            <person name="Kauserud H."/>
        </authorList>
    </citation>
    <scope>NUCLEOTIDE SEQUENCE</scope>
    <source>
        <strain evidence="9">CBHHK188m</strain>
    </source>
</reference>
<feature type="transmembrane region" description="Helical" evidence="6">
    <location>
        <begin position="419"/>
        <end position="439"/>
    </location>
</feature>
<feature type="compositionally biased region" description="Polar residues" evidence="5">
    <location>
        <begin position="56"/>
        <end position="71"/>
    </location>
</feature>
<evidence type="ECO:0000259" key="8">
    <source>
        <dbReference type="Pfam" id="PF12537"/>
    </source>
</evidence>
<comment type="subcellular location">
    <subcellularLocation>
        <location evidence="1">Membrane</location>
        <topology evidence="1">Multi-pass membrane protein</topology>
    </subcellularLocation>
</comment>
<evidence type="ECO:0000259" key="7">
    <source>
        <dbReference type="Pfam" id="PF12430"/>
    </source>
</evidence>
<feature type="transmembrane region" description="Helical" evidence="6">
    <location>
        <begin position="378"/>
        <end position="399"/>
    </location>
</feature>
<dbReference type="InterPro" id="IPR025969">
    <property type="entry name" value="ABA_GPCR_dom"/>
</dbReference>
<dbReference type="PANTHER" id="PTHR15948">
    <property type="entry name" value="G-PROTEIN COUPLED RECEPTOR 89-RELATED"/>
    <property type="match status" value="1"/>
</dbReference>
<feature type="domain" description="Abscisic acid G-protein coupled receptor-like" evidence="7">
    <location>
        <begin position="307"/>
        <end position="499"/>
    </location>
</feature>
<dbReference type="InterPro" id="IPR015672">
    <property type="entry name" value="GPHR/GTG"/>
</dbReference>
<comment type="caution">
    <text evidence="9">The sequence shown here is derived from an EMBL/GenBank/DDBJ whole genome shotgun (WGS) entry which is preliminary data.</text>
</comment>
<feature type="transmembrane region" description="Helical" evidence="6">
    <location>
        <begin position="121"/>
        <end position="142"/>
    </location>
</feature>
<dbReference type="EMBL" id="JARJLG010000216">
    <property type="protein sequence ID" value="KAJ7726831.1"/>
    <property type="molecule type" value="Genomic_DNA"/>
</dbReference>
<protein>
    <submittedName>
        <fullName evidence="9">G protein-coupled receptor 89</fullName>
    </submittedName>
</protein>